<accession>A0A9W6U1H2</accession>
<feature type="compositionally biased region" description="Basic residues" evidence="1">
    <location>
        <begin position="58"/>
        <end position="69"/>
    </location>
</feature>
<evidence type="ECO:0000313" key="2">
    <source>
        <dbReference type="EMBL" id="GMF24061.1"/>
    </source>
</evidence>
<feature type="region of interest" description="Disordered" evidence="1">
    <location>
        <begin position="36"/>
        <end position="120"/>
    </location>
</feature>
<sequence length="178" mass="19357">MLSLLLLGDDSMKQVLGDIEEQIVSVLQAYHAKVESSKKDDPVQTVPSAALSPQQSPSRRKASVVRGRRGSMGSRSMAEFVGDGETARVGSATSSSVGSTKAMQQGSQPAAAAAEGIKSPSTKTIKAMVSKQQPYRYVGLRPPHMSMEELRKKDNMEEEYPLTYHELKVKVWNSDTSQ</sequence>
<organism evidence="2 3">
    <name type="scientific">Phytophthora fragariaefolia</name>
    <dbReference type="NCBI Taxonomy" id="1490495"/>
    <lineage>
        <taxon>Eukaryota</taxon>
        <taxon>Sar</taxon>
        <taxon>Stramenopiles</taxon>
        <taxon>Oomycota</taxon>
        <taxon>Peronosporomycetes</taxon>
        <taxon>Peronosporales</taxon>
        <taxon>Peronosporaceae</taxon>
        <taxon>Phytophthora</taxon>
    </lineage>
</organism>
<gene>
    <name evidence="2" type="ORF">Pfra01_000394700</name>
</gene>
<evidence type="ECO:0000256" key="1">
    <source>
        <dbReference type="SAM" id="MobiDB-lite"/>
    </source>
</evidence>
<dbReference type="OrthoDB" id="64371at2759"/>
<name>A0A9W6U1H2_9STRA</name>
<reference evidence="2" key="1">
    <citation type="submission" date="2023-04" db="EMBL/GenBank/DDBJ databases">
        <title>Phytophthora fragariaefolia NBRC 109709.</title>
        <authorList>
            <person name="Ichikawa N."/>
            <person name="Sato H."/>
            <person name="Tonouchi N."/>
        </authorList>
    </citation>
    <scope>NUCLEOTIDE SEQUENCE</scope>
    <source>
        <strain evidence="2">NBRC 109709</strain>
    </source>
</reference>
<evidence type="ECO:0000313" key="3">
    <source>
        <dbReference type="Proteomes" id="UP001165121"/>
    </source>
</evidence>
<feature type="compositionally biased region" description="Low complexity" evidence="1">
    <location>
        <begin position="47"/>
        <end position="57"/>
    </location>
</feature>
<comment type="caution">
    <text evidence="2">The sequence shown here is derived from an EMBL/GenBank/DDBJ whole genome shotgun (WGS) entry which is preliminary data.</text>
</comment>
<protein>
    <submittedName>
        <fullName evidence="2">Unnamed protein product</fullName>
    </submittedName>
</protein>
<dbReference type="EMBL" id="BSXT01000312">
    <property type="protein sequence ID" value="GMF24061.1"/>
    <property type="molecule type" value="Genomic_DNA"/>
</dbReference>
<dbReference type="Proteomes" id="UP001165121">
    <property type="component" value="Unassembled WGS sequence"/>
</dbReference>
<keyword evidence="3" id="KW-1185">Reference proteome</keyword>
<proteinExistence type="predicted"/>
<dbReference type="AlphaFoldDB" id="A0A9W6U1H2"/>
<feature type="compositionally biased region" description="Low complexity" evidence="1">
    <location>
        <begin position="87"/>
        <end position="99"/>
    </location>
</feature>